<accession>A0A834RBZ0</accession>
<dbReference type="InterPro" id="IPR057860">
    <property type="entry name" value="HEAT_RRP12_N"/>
</dbReference>
<evidence type="ECO:0000259" key="5">
    <source>
        <dbReference type="Pfam" id="PF08161"/>
    </source>
</evidence>
<dbReference type="InterPro" id="IPR011989">
    <property type="entry name" value="ARM-like"/>
</dbReference>
<dbReference type="Proteomes" id="UP000070412">
    <property type="component" value="Unassembled WGS sequence"/>
</dbReference>
<keyword evidence="3" id="KW-0539">Nucleus</keyword>
<reference evidence="7" key="2">
    <citation type="submission" date="2020-01" db="EMBL/GenBank/DDBJ databases">
        <authorList>
            <person name="Korhonen P.K.K."/>
            <person name="Guangxu M.G."/>
            <person name="Wang T.W."/>
            <person name="Stroehlein A.J.S."/>
            <person name="Young N.D."/>
            <person name="Ang C.-S.A."/>
            <person name="Fernando D.W.F."/>
            <person name="Lu H.L."/>
            <person name="Taylor S.T."/>
            <person name="Ehtesham M.E.M."/>
            <person name="Najaraj S.H.N."/>
            <person name="Harsha G.H.G."/>
            <person name="Madugundu A.M."/>
            <person name="Renuse S.R."/>
            <person name="Holt D.H."/>
            <person name="Pandey A.P."/>
            <person name="Papenfuss A.P."/>
            <person name="Gasser R.B.G."/>
            <person name="Fischer K.F."/>
        </authorList>
    </citation>
    <scope>NUCLEOTIDE SEQUENCE</scope>
    <source>
        <strain evidence="7">SSS_KF_BRIS2020</strain>
    </source>
</reference>
<evidence type="ECO:0000256" key="1">
    <source>
        <dbReference type="ARBA" id="ARBA00004123"/>
    </source>
</evidence>
<dbReference type="GO" id="GO:0005634">
    <property type="term" value="C:nucleus"/>
    <property type="evidence" value="ECO:0007669"/>
    <property type="project" value="UniProtKB-SubCell"/>
</dbReference>
<dbReference type="PANTHER" id="PTHR48287:SF1">
    <property type="entry name" value="ARM REPEAT SUPERFAMILY PROTEIN"/>
    <property type="match status" value="1"/>
</dbReference>
<dbReference type="EnsemblMetazoa" id="SSS_8618s_mrna">
    <property type="protein sequence ID" value="KAF7492862.1"/>
    <property type="gene ID" value="SSS_8618"/>
</dbReference>
<dbReference type="SUPFAM" id="SSF48371">
    <property type="entry name" value="ARM repeat"/>
    <property type="match status" value="1"/>
</dbReference>
<feature type="domain" description="RRP12 HEAT" evidence="5">
    <location>
        <begin position="357"/>
        <end position="660"/>
    </location>
</feature>
<feature type="region of interest" description="Disordered" evidence="4">
    <location>
        <begin position="1334"/>
        <end position="1354"/>
    </location>
</feature>
<evidence type="ECO:0000313" key="7">
    <source>
        <dbReference type="EMBL" id="KAF7492862.1"/>
    </source>
</evidence>
<proteinExistence type="inferred from homology"/>
<keyword evidence="9" id="KW-1185">Reference proteome</keyword>
<evidence type="ECO:0000313" key="8">
    <source>
        <dbReference type="EnsemblMetazoa" id="KAF7492862.1"/>
    </source>
</evidence>
<reference evidence="9" key="1">
    <citation type="journal article" date="2020" name="PLoS Negl. Trop. Dis.">
        <title>High-quality nuclear genome for Sarcoptes scabiei-A critical resource for a neglected parasite.</title>
        <authorList>
            <person name="Korhonen P.K."/>
            <person name="Gasser R.B."/>
            <person name="Ma G."/>
            <person name="Wang T."/>
            <person name="Stroehlein A.J."/>
            <person name="Young N.D."/>
            <person name="Ang C.S."/>
            <person name="Fernando D.D."/>
            <person name="Lu H.C."/>
            <person name="Taylor S."/>
            <person name="Reynolds S.L."/>
            <person name="Mofiz E."/>
            <person name="Najaraj S.H."/>
            <person name="Gowda H."/>
            <person name="Madugundu A."/>
            <person name="Renuse S."/>
            <person name="Holt D."/>
            <person name="Pandey A."/>
            <person name="Papenfuss A.T."/>
            <person name="Fischer K."/>
        </authorList>
    </citation>
    <scope>NUCLEOTIDE SEQUENCE [LARGE SCALE GENOMIC DNA]</scope>
</reference>
<protein>
    <submittedName>
        <fullName evidence="7">RRP12-like protein</fullName>
    </submittedName>
</protein>
<comment type="subcellular location">
    <subcellularLocation>
        <location evidence="1">Nucleus</location>
    </subcellularLocation>
</comment>
<feature type="region of interest" description="Disordered" evidence="4">
    <location>
        <begin position="1227"/>
        <end position="1249"/>
    </location>
</feature>
<gene>
    <name evidence="7" type="ORF">SSS_8618</name>
</gene>
<comment type="similarity">
    <text evidence="2">Belongs to the RRP12 family.</text>
</comment>
<feature type="region of interest" description="Disordered" evidence="4">
    <location>
        <begin position="1040"/>
        <end position="1064"/>
    </location>
</feature>
<dbReference type="PANTHER" id="PTHR48287">
    <property type="entry name" value="ARM REPEAT SUPERFAMILY PROTEIN"/>
    <property type="match status" value="1"/>
</dbReference>
<feature type="region of interest" description="Disordered" evidence="4">
    <location>
        <begin position="1262"/>
        <end position="1296"/>
    </location>
</feature>
<dbReference type="EMBL" id="WVUK01000056">
    <property type="protein sequence ID" value="KAF7492862.1"/>
    <property type="molecule type" value="Genomic_DNA"/>
</dbReference>
<dbReference type="Pfam" id="PF08161">
    <property type="entry name" value="RRP12_HEAT"/>
    <property type="match status" value="1"/>
</dbReference>
<reference evidence="8" key="3">
    <citation type="submission" date="2022-06" db="UniProtKB">
        <authorList>
            <consortium name="EnsemblMetazoa"/>
        </authorList>
    </citation>
    <scope>IDENTIFICATION</scope>
</reference>
<evidence type="ECO:0000256" key="3">
    <source>
        <dbReference type="ARBA" id="ARBA00023242"/>
    </source>
</evidence>
<dbReference type="OrthoDB" id="2192888at2759"/>
<sequence>MDEISTDDDNCSAFNDNVSVASLWSNCTNVSFEKFLNEMDPKSKIHKTMLAILATVRDAIDLQNGTESSTEYFSGLMLALNCVESEEKLTATIALLQMVLKQVPIPVLRYKFSETSSTLMKIFSQQIGRPDPNSYLCKSIIKSILILLQNQELAIWQLKSTQQIFDTILLFVLSPKPKIRKEANFAVISLINNIHKEGSDNPGFLIASKLTAEFCCRKLEENFSRTSTEHLNTVLYCLTLLSQIMSNFPFHSLTKRICEAILSHMVIGNVLIVTASFHCFHSFFLNRPNSAVITSDTNARLINALYEYQPNINDDQPLNAWCQTLKEGMLSLHNLNRKLFHIHTPKFLRTFINCLQNENPNTHSNIFHSIRAILSVLIDDDGDEDGDKITNDLIEKIFTELESILKYQYCHAWITMIPVFEALKIDREISRTKMGSIMQRLAIIYESKDSKINAVIEKFFAHLIKNYGPRFVLNSCPIVWKIFGTYGNENLYESGNDIVSKGEFTNYWLFTLLRKHIENNSELTLMIDHFLPMADDLKAKTVIGKKLINQIRESQSSRMDLDDESNHRNLEALTVMIKELDRCVHAIWSLLPGFCRNPIDVSDCFIRIARRLGETLYDPDLFMYSLLGLRNLLRSNDECQQEVGKFAKNYLPILFNIYTNENEKTRMADSFRYSTLVVIQDLLPHLFENDSSANMFEVFYAKLLAYLNETDCSIERKNYLLDILRAFLSSRKGFDSNEEIQLIYHQILQSYINTNADTSSTILKKKSLRCLEEILISESIGCEQFRQKNIVSIAEYLFQLLNDSKLHCSLSAIVFRIINQILQKFLIESNESNTNWAQFLDNLFPIILRSLNVKSIKSRKTILKSLLIVCECFEKLFPDPIETIGHKPKVLSMLMDPFEGNAEIENDERAARLNSIVYLYRERYHCPQISQAIVADIADLILASISNSIQPPTRPILNACLEFIRYFYEMNFDLFKSYLQMITFGLTSLPQEHRTKYHKIIKNFLTKLCRKFGYEFIGQMISEDYHKVFKNIRKIESNKSKKVNGQDDDNDDDDRKSRKSSKSKHFAKLNELNFDEDFENDDDDDDRHLINDEFDEFDSDDVEAEEHDVLSRKSFSIKSRSKLDIISRISSKDIKSYIKEEIDGDPIDLLNPKSNKNVCSELPKKSRPKTMLKQENGEMSGNDSIPVCEDGRLDLREFFHQSETSKFKKGQKRSHFKIEQTASKTIVDDYDGDDGDENGTQVESKTYKSGGRGIHRTLIVYKNGSTNKSKLKKSKKTDTNSQLQTGDVYRSDKAQGDMKRKGLLAPYAYYPLNVALLNRRKAMKRKTEFETIIKGAQKGSAKGKRLRNKRSRIE</sequence>
<feature type="compositionally biased region" description="Basic residues" evidence="4">
    <location>
        <begin position="1341"/>
        <end position="1354"/>
    </location>
</feature>
<evidence type="ECO:0000313" key="9">
    <source>
        <dbReference type="Proteomes" id="UP000070412"/>
    </source>
</evidence>
<name>A0A834RBZ0_SARSC</name>
<dbReference type="Pfam" id="PF25772">
    <property type="entry name" value="HEAT_RRP12_N"/>
    <property type="match status" value="1"/>
</dbReference>
<evidence type="ECO:0000256" key="2">
    <source>
        <dbReference type="ARBA" id="ARBA00007690"/>
    </source>
</evidence>
<evidence type="ECO:0000259" key="6">
    <source>
        <dbReference type="Pfam" id="PF25772"/>
    </source>
</evidence>
<feature type="domain" description="RRP12 N-terminal HEAT" evidence="6">
    <location>
        <begin position="44"/>
        <end position="248"/>
    </location>
</feature>
<dbReference type="InterPro" id="IPR052087">
    <property type="entry name" value="RRP12"/>
</dbReference>
<evidence type="ECO:0000256" key="4">
    <source>
        <dbReference type="SAM" id="MobiDB-lite"/>
    </source>
</evidence>
<dbReference type="Gene3D" id="1.25.10.10">
    <property type="entry name" value="Leucine-rich Repeat Variant"/>
    <property type="match status" value="2"/>
</dbReference>
<organism evidence="7">
    <name type="scientific">Sarcoptes scabiei</name>
    <name type="common">Itch mite</name>
    <name type="synonym">Acarus scabiei</name>
    <dbReference type="NCBI Taxonomy" id="52283"/>
    <lineage>
        <taxon>Eukaryota</taxon>
        <taxon>Metazoa</taxon>
        <taxon>Ecdysozoa</taxon>
        <taxon>Arthropoda</taxon>
        <taxon>Chelicerata</taxon>
        <taxon>Arachnida</taxon>
        <taxon>Acari</taxon>
        <taxon>Acariformes</taxon>
        <taxon>Sarcoptiformes</taxon>
        <taxon>Astigmata</taxon>
        <taxon>Psoroptidia</taxon>
        <taxon>Sarcoptoidea</taxon>
        <taxon>Sarcoptidae</taxon>
        <taxon>Sarcoptinae</taxon>
        <taxon>Sarcoptes</taxon>
    </lineage>
</organism>
<dbReference type="InterPro" id="IPR012978">
    <property type="entry name" value="HEAT_RRP12"/>
</dbReference>
<dbReference type="InterPro" id="IPR016024">
    <property type="entry name" value="ARM-type_fold"/>
</dbReference>
<feature type="compositionally biased region" description="Acidic residues" evidence="4">
    <location>
        <begin position="1228"/>
        <end position="1237"/>
    </location>
</feature>